<evidence type="ECO:0000259" key="16">
    <source>
        <dbReference type="SMART" id="SM00904"/>
    </source>
</evidence>
<evidence type="ECO:0000256" key="15">
    <source>
        <dbReference type="PIRNR" id="PIRNR004491"/>
    </source>
</evidence>
<dbReference type="SUPFAM" id="SSF52374">
    <property type="entry name" value="Nucleotidylyl transferase"/>
    <property type="match status" value="1"/>
</dbReference>
<comment type="pathway">
    <text evidence="3 15">Cofactor biosynthesis; FMN biosynthesis; FMN from riboflavin (ATP route): step 1/1.</text>
</comment>
<dbReference type="GO" id="GO:0003919">
    <property type="term" value="F:FMN adenylyltransferase activity"/>
    <property type="evidence" value="ECO:0007669"/>
    <property type="project" value="UniProtKB-UniRule"/>
</dbReference>
<dbReference type="FunFam" id="2.40.30.30:FF:000003">
    <property type="entry name" value="Riboflavin biosynthesis protein"/>
    <property type="match status" value="1"/>
</dbReference>
<dbReference type="InterPro" id="IPR015864">
    <property type="entry name" value="FAD_synthase"/>
</dbReference>
<keyword evidence="9 15" id="KW-0418">Kinase</keyword>
<dbReference type="GO" id="GO:0009398">
    <property type="term" value="P:FMN biosynthetic process"/>
    <property type="evidence" value="ECO:0007669"/>
    <property type="project" value="UniProtKB-UniRule"/>
</dbReference>
<dbReference type="SMART" id="SM00904">
    <property type="entry name" value="Flavokinase"/>
    <property type="match status" value="1"/>
</dbReference>
<dbReference type="Gene3D" id="3.40.50.620">
    <property type="entry name" value="HUPs"/>
    <property type="match status" value="1"/>
</dbReference>
<dbReference type="RefSeq" id="WP_094016571.1">
    <property type="nucleotide sequence ID" value="NZ_NMQW01000027.1"/>
</dbReference>
<evidence type="ECO:0000313" key="18">
    <source>
        <dbReference type="Proteomes" id="UP000215509"/>
    </source>
</evidence>
<keyword evidence="4 15" id="KW-0285">Flavoprotein</keyword>
<dbReference type="CDD" id="cd02064">
    <property type="entry name" value="FAD_synthetase_N"/>
    <property type="match status" value="1"/>
</dbReference>
<dbReference type="UniPathway" id="UPA00276">
    <property type="reaction ID" value="UER00406"/>
</dbReference>
<comment type="catalytic activity">
    <reaction evidence="14 15">
        <text>FMN + ATP + H(+) = FAD + diphosphate</text>
        <dbReference type="Rhea" id="RHEA:17237"/>
        <dbReference type="ChEBI" id="CHEBI:15378"/>
        <dbReference type="ChEBI" id="CHEBI:30616"/>
        <dbReference type="ChEBI" id="CHEBI:33019"/>
        <dbReference type="ChEBI" id="CHEBI:57692"/>
        <dbReference type="ChEBI" id="CHEBI:58210"/>
        <dbReference type="EC" id="2.7.7.2"/>
    </reaction>
</comment>
<gene>
    <name evidence="17" type="primary">ribF</name>
    <name evidence="17" type="ORF">CF651_19625</name>
</gene>
<proteinExistence type="inferred from homology"/>
<reference evidence="17 18" key="1">
    <citation type="submission" date="2017-07" db="EMBL/GenBank/DDBJ databases">
        <title>Genome sequencing and assembly of Paenibacillus rigui.</title>
        <authorList>
            <person name="Mayilraj S."/>
        </authorList>
    </citation>
    <scope>NUCLEOTIDE SEQUENCE [LARGE SCALE GENOMIC DNA]</scope>
    <source>
        <strain evidence="17 18">JCM 16352</strain>
    </source>
</reference>
<dbReference type="EC" id="2.7.7.2" evidence="15"/>
<evidence type="ECO:0000256" key="4">
    <source>
        <dbReference type="ARBA" id="ARBA00022630"/>
    </source>
</evidence>
<dbReference type="PANTHER" id="PTHR22749">
    <property type="entry name" value="RIBOFLAVIN KINASE/FMN ADENYLYLTRANSFERASE"/>
    <property type="match status" value="1"/>
</dbReference>
<keyword evidence="10 15" id="KW-0274">FAD</keyword>
<evidence type="ECO:0000256" key="11">
    <source>
        <dbReference type="ARBA" id="ARBA00022840"/>
    </source>
</evidence>
<evidence type="ECO:0000256" key="12">
    <source>
        <dbReference type="ARBA" id="ARBA00023268"/>
    </source>
</evidence>
<comment type="catalytic activity">
    <reaction evidence="13 15">
        <text>riboflavin + ATP = FMN + ADP + H(+)</text>
        <dbReference type="Rhea" id="RHEA:14357"/>
        <dbReference type="ChEBI" id="CHEBI:15378"/>
        <dbReference type="ChEBI" id="CHEBI:30616"/>
        <dbReference type="ChEBI" id="CHEBI:57986"/>
        <dbReference type="ChEBI" id="CHEBI:58210"/>
        <dbReference type="ChEBI" id="CHEBI:456216"/>
        <dbReference type="EC" id="2.7.1.26"/>
    </reaction>
</comment>
<dbReference type="PIRSF" id="PIRSF004491">
    <property type="entry name" value="FAD_Synth"/>
    <property type="match status" value="1"/>
</dbReference>
<dbReference type="NCBIfam" id="NF004160">
    <property type="entry name" value="PRK05627.1-3"/>
    <property type="match status" value="1"/>
</dbReference>
<dbReference type="GO" id="GO:0006747">
    <property type="term" value="P:FAD biosynthetic process"/>
    <property type="evidence" value="ECO:0007669"/>
    <property type="project" value="UniProtKB-UniRule"/>
</dbReference>
<keyword evidence="11 15" id="KW-0067">ATP-binding</keyword>
<dbReference type="Proteomes" id="UP000215509">
    <property type="component" value="Unassembled WGS sequence"/>
</dbReference>
<dbReference type="Pfam" id="PF06574">
    <property type="entry name" value="FAD_syn"/>
    <property type="match status" value="1"/>
</dbReference>
<dbReference type="GO" id="GO:0009231">
    <property type="term" value="P:riboflavin biosynthetic process"/>
    <property type="evidence" value="ECO:0007669"/>
    <property type="project" value="InterPro"/>
</dbReference>
<evidence type="ECO:0000256" key="14">
    <source>
        <dbReference type="ARBA" id="ARBA00049494"/>
    </source>
</evidence>
<dbReference type="InterPro" id="IPR014729">
    <property type="entry name" value="Rossmann-like_a/b/a_fold"/>
</dbReference>
<dbReference type="UniPathway" id="UPA00277">
    <property type="reaction ID" value="UER00407"/>
</dbReference>
<evidence type="ECO:0000256" key="9">
    <source>
        <dbReference type="ARBA" id="ARBA00022777"/>
    </source>
</evidence>
<dbReference type="EMBL" id="NMQW01000027">
    <property type="protein sequence ID" value="OXM84716.1"/>
    <property type="molecule type" value="Genomic_DNA"/>
</dbReference>
<accession>A0A229UMP7</accession>
<sequence length="316" mass="35138">MQSLKLSYPITASDTQAVMKPQVLAIGDFDGVHLGHQEVIKRAMQDAQRLNIPASIMTFHPHPREVLGQQKYTSLLTPVEQKQRLLEHLGVDRMYTVSFDAELMKVTPEDFVENMLIPMKVDTVIVGFDFTFGYLGAGTPDTLCELAHGRFAVEVIRPFQRNGCKVSSTLVREHLLTGQLEEANALLGRPYSVNGTVVTGDGRGKTIGFPTANLDLLEPFVTPALGVYAVRASFEGQVFNGVMNLGKKPTFVENLEKPTLEVHLFDFSQNIYGKELSIEFVSYLRPERKFGSVSELIAQIHRDADQAKTLLTNLSK</sequence>
<keyword evidence="12" id="KW-0511">Multifunctional enzyme</keyword>
<comment type="function">
    <text evidence="1">Catalyzes the phosphorylation of riboflavin to FMN followed by the adenylation of FMN to FAD.</text>
</comment>
<dbReference type="NCBIfam" id="TIGR00083">
    <property type="entry name" value="ribF"/>
    <property type="match status" value="1"/>
</dbReference>
<keyword evidence="5 15" id="KW-0288">FMN</keyword>
<feature type="domain" description="Riboflavin kinase" evidence="16">
    <location>
        <begin position="186"/>
        <end position="312"/>
    </location>
</feature>
<evidence type="ECO:0000256" key="6">
    <source>
        <dbReference type="ARBA" id="ARBA00022679"/>
    </source>
</evidence>
<comment type="pathway">
    <text evidence="2 15">Cofactor biosynthesis; FAD biosynthesis; FAD from FMN: step 1/1.</text>
</comment>
<dbReference type="InterPro" id="IPR002606">
    <property type="entry name" value="Riboflavin_kinase_bac"/>
</dbReference>
<evidence type="ECO:0000256" key="7">
    <source>
        <dbReference type="ARBA" id="ARBA00022695"/>
    </source>
</evidence>
<dbReference type="SUPFAM" id="SSF82114">
    <property type="entry name" value="Riboflavin kinase-like"/>
    <property type="match status" value="1"/>
</dbReference>
<comment type="caution">
    <text evidence="17">The sequence shown here is derived from an EMBL/GenBank/DDBJ whole genome shotgun (WGS) entry which is preliminary data.</text>
</comment>
<keyword evidence="7 15" id="KW-0548">Nucleotidyltransferase</keyword>
<dbReference type="GO" id="GO:0005524">
    <property type="term" value="F:ATP binding"/>
    <property type="evidence" value="ECO:0007669"/>
    <property type="project" value="UniProtKB-UniRule"/>
</dbReference>
<dbReference type="EC" id="2.7.1.26" evidence="15"/>
<evidence type="ECO:0000256" key="2">
    <source>
        <dbReference type="ARBA" id="ARBA00004726"/>
    </source>
</evidence>
<dbReference type="FunFam" id="3.40.50.620:FF:000021">
    <property type="entry name" value="Riboflavin biosynthesis protein"/>
    <property type="match status" value="1"/>
</dbReference>
<evidence type="ECO:0000256" key="8">
    <source>
        <dbReference type="ARBA" id="ARBA00022741"/>
    </source>
</evidence>
<keyword evidence="18" id="KW-1185">Reference proteome</keyword>
<dbReference type="OrthoDB" id="9803667at2"/>
<evidence type="ECO:0000256" key="13">
    <source>
        <dbReference type="ARBA" id="ARBA00047880"/>
    </source>
</evidence>
<keyword evidence="6 15" id="KW-0808">Transferase</keyword>
<evidence type="ECO:0000313" key="17">
    <source>
        <dbReference type="EMBL" id="OXM84716.1"/>
    </source>
</evidence>
<comment type="similarity">
    <text evidence="15">Belongs to the ribF family.</text>
</comment>
<dbReference type="AlphaFoldDB" id="A0A229UMP7"/>
<protein>
    <recommendedName>
        <fullName evidence="15">Riboflavin biosynthesis protein</fullName>
    </recommendedName>
    <domain>
        <recommendedName>
            <fullName evidence="15">Riboflavin kinase</fullName>
            <ecNumber evidence="15">2.7.1.26</ecNumber>
        </recommendedName>
        <alternativeName>
            <fullName evidence="15">Flavokinase</fullName>
        </alternativeName>
    </domain>
    <domain>
        <recommendedName>
            <fullName evidence="15">FMN adenylyltransferase</fullName>
            <ecNumber evidence="15">2.7.7.2</ecNumber>
        </recommendedName>
        <alternativeName>
            <fullName evidence="15">FAD pyrophosphorylase</fullName>
        </alternativeName>
        <alternativeName>
            <fullName evidence="15">FAD synthase</fullName>
        </alternativeName>
    </domain>
</protein>
<evidence type="ECO:0000256" key="10">
    <source>
        <dbReference type="ARBA" id="ARBA00022827"/>
    </source>
</evidence>
<organism evidence="17 18">
    <name type="scientific">Paenibacillus rigui</name>
    <dbReference type="NCBI Taxonomy" id="554312"/>
    <lineage>
        <taxon>Bacteria</taxon>
        <taxon>Bacillati</taxon>
        <taxon>Bacillota</taxon>
        <taxon>Bacilli</taxon>
        <taxon>Bacillales</taxon>
        <taxon>Paenibacillaceae</taxon>
        <taxon>Paenibacillus</taxon>
    </lineage>
</organism>
<dbReference type="InterPro" id="IPR015865">
    <property type="entry name" value="Riboflavin_kinase_bac/euk"/>
</dbReference>
<evidence type="ECO:0000256" key="3">
    <source>
        <dbReference type="ARBA" id="ARBA00005201"/>
    </source>
</evidence>
<dbReference type="InterPro" id="IPR023468">
    <property type="entry name" value="Riboflavin_kinase"/>
</dbReference>
<evidence type="ECO:0000256" key="1">
    <source>
        <dbReference type="ARBA" id="ARBA00002121"/>
    </source>
</evidence>
<dbReference type="Gene3D" id="2.40.30.30">
    <property type="entry name" value="Riboflavin kinase-like"/>
    <property type="match status" value="1"/>
</dbReference>
<evidence type="ECO:0000256" key="5">
    <source>
        <dbReference type="ARBA" id="ARBA00022643"/>
    </source>
</evidence>
<dbReference type="InterPro" id="IPR023465">
    <property type="entry name" value="Riboflavin_kinase_dom_sf"/>
</dbReference>
<dbReference type="NCBIfam" id="NF004162">
    <property type="entry name" value="PRK05627.1-5"/>
    <property type="match status" value="1"/>
</dbReference>
<dbReference type="PANTHER" id="PTHR22749:SF6">
    <property type="entry name" value="RIBOFLAVIN KINASE"/>
    <property type="match status" value="1"/>
</dbReference>
<keyword evidence="8 15" id="KW-0547">Nucleotide-binding</keyword>
<name>A0A229UMP7_9BACL</name>
<dbReference type="GO" id="GO:0008531">
    <property type="term" value="F:riboflavin kinase activity"/>
    <property type="evidence" value="ECO:0007669"/>
    <property type="project" value="UniProtKB-UniRule"/>
</dbReference>
<dbReference type="Pfam" id="PF01687">
    <property type="entry name" value="Flavokinase"/>
    <property type="match status" value="1"/>
</dbReference>